<evidence type="ECO:0000256" key="1">
    <source>
        <dbReference type="SAM" id="Phobius"/>
    </source>
</evidence>
<keyword evidence="3" id="KW-1185">Reference proteome</keyword>
<dbReference type="AlphaFoldDB" id="A0A942URZ5"/>
<evidence type="ECO:0000313" key="3">
    <source>
        <dbReference type="Proteomes" id="UP000676456"/>
    </source>
</evidence>
<feature type="transmembrane region" description="Helical" evidence="1">
    <location>
        <begin position="6"/>
        <end position="24"/>
    </location>
</feature>
<reference evidence="2 3" key="1">
    <citation type="submission" date="2021-05" db="EMBL/GenBank/DDBJ databases">
        <title>Novel Bacillus species.</title>
        <authorList>
            <person name="Liu G."/>
        </authorList>
    </citation>
    <scope>NUCLEOTIDE SEQUENCE [LARGE SCALE GENOMIC DNA]</scope>
    <source>
        <strain evidence="2 3">FJAT-49682</strain>
    </source>
</reference>
<keyword evidence="1" id="KW-1133">Transmembrane helix</keyword>
<dbReference type="EMBL" id="JAGYPN010000003">
    <property type="protein sequence ID" value="MBS4223976.1"/>
    <property type="molecule type" value="Genomic_DNA"/>
</dbReference>
<accession>A0A942URZ5</accession>
<keyword evidence="1" id="KW-0812">Transmembrane</keyword>
<name>A0A942URZ5_9BACI</name>
<sequence>MAIIPLLIIIAIVVLPSILIMQGVNSSNKRIKSKRLIKTFLGCYLAILLLSIALYGLLPTKASQVVVVKEKEADQITDHLYTDIFNGKIQKVDPTFIKDKWTLDYKGEKLKIVQTEGFFEGTIVVERKLENDGEIEGTYYASTIVGGIDVTKEIEPVRVRLVGSKLELAGMPETVNLEYAISKKEFIVNQFTGESFVQSDSDAYRDFQVLYLRIPRNLDLIDEQDMPIHYVGH</sequence>
<organism evidence="2 3">
    <name type="scientific">Lederbergia citrea</name>
    <dbReference type="NCBI Taxonomy" id="2833581"/>
    <lineage>
        <taxon>Bacteria</taxon>
        <taxon>Bacillati</taxon>
        <taxon>Bacillota</taxon>
        <taxon>Bacilli</taxon>
        <taxon>Bacillales</taxon>
        <taxon>Bacillaceae</taxon>
        <taxon>Lederbergia</taxon>
    </lineage>
</organism>
<feature type="transmembrane region" description="Helical" evidence="1">
    <location>
        <begin position="36"/>
        <end position="58"/>
    </location>
</feature>
<keyword evidence="1" id="KW-0472">Membrane</keyword>
<dbReference type="Proteomes" id="UP000676456">
    <property type="component" value="Unassembled WGS sequence"/>
</dbReference>
<comment type="caution">
    <text evidence="2">The sequence shown here is derived from an EMBL/GenBank/DDBJ whole genome shotgun (WGS) entry which is preliminary data.</text>
</comment>
<protein>
    <submittedName>
        <fullName evidence="2">Uncharacterized protein</fullName>
    </submittedName>
</protein>
<proteinExistence type="predicted"/>
<gene>
    <name evidence="2" type="ORF">KHA91_14630</name>
</gene>
<dbReference type="RefSeq" id="WP_213099035.1">
    <property type="nucleotide sequence ID" value="NZ_JAGYPN010000003.1"/>
</dbReference>
<evidence type="ECO:0000313" key="2">
    <source>
        <dbReference type="EMBL" id="MBS4223976.1"/>
    </source>
</evidence>